<keyword evidence="1" id="KW-0732">Signal</keyword>
<comment type="caution">
    <text evidence="2">The sequence shown here is derived from an EMBL/GenBank/DDBJ whole genome shotgun (WGS) entry which is preliminary data.</text>
</comment>
<dbReference type="EMBL" id="CAADFC020000004">
    <property type="protein sequence ID" value="VIO65137.1"/>
    <property type="molecule type" value="Genomic_DNA"/>
</dbReference>
<name>A0A508SV27_9BRAD</name>
<feature type="chain" id="PRO_5021328386" evidence="1">
    <location>
        <begin position="25"/>
        <end position="97"/>
    </location>
</feature>
<evidence type="ECO:0000256" key="1">
    <source>
        <dbReference type="SAM" id="SignalP"/>
    </source>
</evidence>
<dbReference type="OrthoDB" id="8255905at2"/>
<organism evidence="2 3">
    <name type="scientific">Bradyrhizobium ivorense</name>
    <dbReference type="NCBI Taxonomy" id="2511166"/>
    <lineage>
        <taxon>Bacteria</taxon>
        <taxon>Pseudomonadati</taxon>
        <taxon>Pseudomonadota</taxon>
        <taxon>Alphaproteobacteria</taxon>
        <taxon>Hyphomicrobiales</taxon>
        <taxon>Nitrobacteraceae</taxon>
        <taxon>Bradyrhizobium</taxon>
    </lineage>
</organism>
<feature type="signal peptide" evidence="1">
    <location>
        <begin position="1"/>
        <end position="24"/>
    </location>
</feature>
<reference evidence="2" key="1">
    <citation type="submission" date="2019-02" db="EMBL/GenBank/DDBJ databases">
        <authorList>
            <person name="Pothier F.J."/>
        </authorList>
    </citation>
    <scope>NUCLEOTIDE SEQUENCE</scope>
    <source>
        <strain evidence="2">CI-1B</strain>
    </source>
</reference>
<evidence type="ECO:0000313" key="3">
    <source>
        <dbReference type="Proteomes" id="UP000328092"/>
    </source>
</evidence>
<dbReference type="Proteomes" id="UP000328092">
    <property type="component" value="Unassembled WGS sequence"/>
</dbReference>
<proteinExistence type="predicted"/>
<dbReference type="AlphaFoldDB" id="A0A508SV27"/>
<accession>A0A508SV27</accession>
<protein>
    <submittedName>
        <fullName evidence="2">Uncharacterized protein</fullName>
    </submittedName>
</protein>
<evidence type="ECO:0000313" key="2">
    <source>
        <dbReference type="EMBL" id="VIO65137.1"/>
    </source>
</evidence>
<sequence>MRKLTLAALAGAGALIASGTYATAGELYTGSSSPLLQQTRMVCNDAGRCWHTRGDRYGRADTYYRERYYDDYDRGYYRRPGIGVHGPGFSFGVGPDY</sequence>
<keyword evidence="3" id="KW-1185">Reference proteome</keyword>
<dbReference type="RefSeq" id="WP_139482588.1">
    <property type="nucleotide sequence ID" value="NZ_CAADFB020000021.1"/>
</dbReference>
<gene>
    <name evidence="2" type="ORF">CI1B_02340</name>
</gene>